<protein>
    <submittedName>
        <fullName evidence="1">Uncharacterized protein</fullName>
    </submittedName>
</protein>
<dbReference type="AlphaFoldDB" id="A0A0F9S241"/>
<comment type="caution">
    <text evidence="1">The sequence shown here is derived from an EMBL/GenBank/DDBJ whole genome shotgun (WGS) entry which is preliminary data.</text>
</comment>
<sequence length="77" mass="9056">MTPKKKDIPKFRLKLKLEIFIEDEYEIFPIFSTSHIFAGEKKIIATYTNLGKQLNDFVESNISDFFYTKSKANKFVV</sequence>
<organism evidence="1">
    <name type="scientific">marine sediment metagenome</name>
    <dbReference type="NCBI Taxonomy" id="412755"/>
    <lineage>
        <taxon>unclassified sequences</taxon>
        <taxon>metagenomes</taxon>
        <taxon>ecological metagenomes</taxon>
    </lineage>
</organism>
<accession>A0A0F9S241</accession>
<dbReference type="EMBL" id="LAZR01000668">
    <property type="protein sequence ID" value="KKN61159.1"/>
    <property type="molecule type" value="Genomic_DNA"/>
</dbReference>
<reference evidence="1" key="1">
    <citation type="journal article" date="2015" name="Nature">
        <title>Complex archaea that bridge the gap between prokaryotes and eukaryotes.</title>
        <authorList>
            <person name="Spang A."/>
            <person name="Saw J.H."/>
            <person name="Jorgensen S.L."/>
            <person name="Zaremba-Niedzwiedzka K."/>
            <person name="Martijn J."/>
            <person name="Lind A.E."/>
            <person name="van Eijk R."/>
            <person name="Schleper C."/>
            <person name="Guy L."/>
            <person name="Ettema T.J."/>
        </authorList>
    </citation>
    <scope>NUCLEOTIDE SEQUENCE</scope>
</reference>
<proteinExistence type="predicted"/>
<gene>
    <name evidence="1" type="ORF">LCGC14_0524540</name>
</gene>
<name>A0A0F9S241_9ZZZZ</name>
<evidence type="ECO:0000313" key="1">
    <source>
        <dbReference type="EMBL" id="KKN61159.1"/>
    </source>
</evidence>